<dbReference type="InterPro" id="IPR050411">
    <property type="entry name" value="AlphaKG_dependent_hydroxylases"/>
</dbReference>
<feature type="domain" description="TauD/TfdA-like" evidence="3">
    <location>
        <begin position="23"/>
        <end position="260"/>
    </location>
</feature>
<comment type="cofactor">
    <cofactor evidence="1">
        <name>Fe(2+)</name>
        <dbReference type="ChEBI" id="CHEBI:29033"/>
    </cofactor>
</comment>
<sequence length="277" mass="32188">MNFKITKLNPFGLLIEPVNGKEDIRDLDTDELKDILSNEHIISLRGFKSFDSAEDFSEYCEKFGEISLWPFGKVLELVEHDNPKDHVYDNTYMPLHWDGMYRKQIPEIQVFHCVSAPGISNGGGTTFTNTKMVLERIPKNVREYWDKVTCIYSRKMEYYDSKTIAPIINKHPEKDFSVIRYCETPSQDDGFINHPSFELKGIPKQEAGDFIKNLNNALYSPENLYTHQWKTGDIVFTDNYTLLHGREPFTKGAPRHLRRVHILGKTPLDNPHLIYTK</sequence>
<name>A0A1E5TA95_9FLAO</name>
<evidence type="ECO:0000256" key="2">
    <source>
        <dbReference type="ARBA" id="ARBA00023002"/>
    </source>
</evidence>
<keyword evidence="5" id="KW-1185">Reference proteome</keyword>
<dbReference type="PANTHER" id="PTHR10696">
    <property type="entry name" value="GAMMA-BUTYROBETAINE HYDROXYLASE-RELATED"/>
    <property type="match status" value="1"/>
</dbReference>
<comment type="caution">
    <text evidence="4">The sequence shown here is derived from an EMBL/GenBank/DDBJ whole genome shotgun (WGS) entry which is preliminary data.</text>
</comment>
<dbReference type="PANTHER" id="PTHR10696:SF53">
    <property type="entry name" value="TYROSINE ISONITRILE DESATURASE"/>
    <property type="match status" value="1"/>
</dbReference>
<evidence type="ECO:0000259" key="3">
    <source>
        <dbReference type="Pfam" id="PF02668"/>
    </source>
</evidence>
<protein>
    <submittedName>
        <fullName evidence="4">Pyoverdine biosynthesis protein PvcB</fullName>
    </submittedName>
</protein>
<dbReference type="Pfam" id="PF02668">
    <property type="entry name" value="TauD"/>
    <property type="match status" value="1"/>
</dbReference>
<evidence type="ECO:0000256" key="1">
    <source>
        <dbReference type="ARBA" id="ARBA00001954"/>
    </source>
</evidence>
<accession>A0A1E5TA95</accession>
<organism evidence="4 5">
    <name type="scientific">Flavivirga aquatica</name>
    <dbReference type="NCBI Taxonomy" id="1849968"/>
    <lineage>
        <taxon>Bacteria</taxon>
        <taxon>Pseudomonadati</taxon>
        <taxon>Bacteroidota</taxon>
        <taxon>Flavobacteriia</taxon>
        <taxon>Flavobacteriales</taxon>
        <taxon>Flavobacteriaceae</taxon>
        <taxon>Flavivirga</taxon>
    </lineage>
</organism>
<keyword evidence="2" id="KW-0560">Oxidoreductase</keyword>
<evidence type="ECO:0000313" key="4">
    <source>
        <dbReference type="EMBL" id="OEK08281.1"/>
    </source>
</evidence>
<gene>
    <name evidence="4" type="ORF">A8C32_02150</name>
</gene>
<proteinExistence type="predicted"/>
<dbReference type="GO" id="GO:0016706">
    <property type="term" value="F:2-oxoglutarate-dependent dioxygenase activity"/>
    <property type="evidence" value="ECO:0007669"/>
    <property type="project" value="UniProtKB-ARBA"/>
</dbReference>
<dbReference type="RefSeq" id="WP_069829790.1">
    <property type="nucleotide sequence ID" value="NZ_MDJD01000034.1"/>
</dbReference>
<dbReference type="STRING" id="1849968.A8C32_02150"/>
<dbReference type="AlphaFoldDB" id="A0A1E5TA95"/>
<dbReference type="OrthoDB" id="9769888at2"/>
<evidence type="ECO:0000313" key="5">
    <source>
        <dbReference type="Proteomes" id="UP000095713"/>
    </source>
</evidence>
<dbReference type="InterPro" id="IPR003819">
    <property type="entry name" value="TauD/TfdA-like"/>
</dbReference>
<dbReference type="SUPFAM" id="SSF51197">
    <property type="entry name" value="Clavaminate synthase-like"/>
    <property type="match status" value="1"/>
</dbReference>
<dbReference type="InterPro" id="IPR042098">
    <property type="entry name" value="TauD-like_sf"/>
</dbReference>
<dbReference type="Proteomes" id="UP000095713">
    <property type="component" value="Unassembled WGS sequence"/>
</dbReference>
<dbReference type="Gene3D" id="3.60.130.10">
    <property type="entry name" value="Clavaminate synthase-like"/>
    <property type="match status" value="1"/>
</dbReference>
<dbReference type="EMBL" id="MDJD01000034">
    <property type="protein sequence ID" value="OEK08281.1"/>
    <property type="molecule type" value="Genomic_DNA"/>
</dbReference>
<reference evidence="4 5" key="1">
    <citation type="submission" date="2016-05" db="EMBL/GenBank/DDBJ databases">
        <title>Draft Genome Sequence of Algibacter sp. Strain SK-16 Isolated from the Surface Water of Aburatsubo Inlet.</title>
        <authorList>
            <person name="Wong S.-K."/>
            <person name="Yoshizawa S."/>
            <person name="Nakajima Y."/>
            <person name="Ogura Y."/>
            <person name="Tetsuya H."/>
            <person name="Hamasaki K."/>
        </authorList>
    </citation>
    <scope>NUCLEOTIDE SEQUENCE [LARGE SCALE GENOMIC DNA]</scope>
    <source>
        <strain evidence="4 5">SK-16</strain>
    </source>
</reference>